<evidence type="ECO:0000313" key="2">
    <source>
        <dbReference type="EMBL" id="MFB2882317.1"/>
    </source>
</evidence>
<accession>A0ABV4XHM2</accession>
<protein>
    <submittedName>
        <fullName evidence="2">Hormogonium polysaccharide biosynthesis glycosyltransferase HpsE</fullName>
    </submittedName>
</protein>
<dbReference type="SUPFAM" id="SSF53448">
    <property type="entry name" value="Nucleotide-diphospho-sugar transferases"/>
    <property type="match status" value="1"/>
</dbReference>
<dbReference type="InterPro" id="IPR029044">
    <property type="entry name" value="Nucleotide-diphossugar_trans"/>
</dbReference>
<dbReference type="Proteomes" id="UP001576774">
    <property type="component" value="Unassembled WGS sequence"/>
</dbReference>
<organism evidence="2 3">
    <name type="scientific">Floridaenema aerugineum BLCC-F46</name>
    <dbReference type="NCBI Taxonomy" id="3153654"/>
    <lineage>
        <taxon>Bacteria</taxon>
        <taxon>Bacillati</taxon>
        <taxon>Cyanobacteriota</taxon>
        <taxon>Cyanophyceae</taxon>
        <taxon>Oscillatoriophycideae</taxon>
        <taxon>Aerosakkonematales</taxon>
        <taxon>Aerosakkonemataceae</taxon>
        <taxon>Floridanema</taxon>
        <taxon>Floridanema aerugineum</taxon>
    </lineage>
</organism>
<proteinExistence type="predicted"/>
<evidence type="ECO:0000313" key="3">
    <source>
        <dbReference type="Proteomes" id="UP001576774"/>
    </source>
</evidence>
<keyword evidence="3" id="KW-1185">Reference proteome</keyword>
<dbReference type="Pfam" id="PF00535">
    <property type="entry name" value="Glycos_transf_2"/>
    <property type="match status" value="1"/>
</dbReference>
<evidence type="ECO:0000259" key="1">
    <source>
        <dbReference type="Pfam" id="PF00535"/>
    </source>
</evidence>
<name>A0ABV4XHM2_9CYAN</name>
<reference evidence="2 3" key="1">
    <citation type="submission" date="2024-09" db="EMBL/GenBank/DDBJ databases">
        <title>Floridaenema gen nov. (Aerosakkonemataceae, Aerosakkonematales ord. nov., Cyanobacteria) from benthic tropical and subtropical fresh waters, with the description of four new species.</title>
        <authorList>
            <person name="Moretto J.A."/>
            <person name="Berthold D.E."/>
            <person name="Lefler F.W."/>
            <person name="Huang I.-S."/>
            <person name="Laughinghouse H. IV."/>
        </authorList>
    </citation>
    <scope>NUCLEOTIDE SEQUENCE [LARGE SCALE GENOMIC DNA]</scope>
    <source>
        <strain evidence="2 3">BLCC-F46</strain>
    </source>
</reference>
<dbReference type="PANTHER" id="PTHR43685:SF14">
    <property type="entry name" value="GLYCOSYLTRANSFERASE 2-LIKE DOMAIN-CONTAINING PROTEIN"/>
    <property type="match status" value="1"/>
</dbReference>
<dbReference type="NCBIfam" id="NF038302">
    <property type="entry name" value="EPS_HpsE"/>
    <property type="match status" value="1"/>
</dbReference>
<dbReference type="RefSeq" id="WP_413275270.1">
    <property type="nucleotide sequence ID" value="NZ_JBHFNQ010000270.1"/>
</dbReference>
<dbReference type="CDD" id="cd00761">
    <property type="entry name" value="Glyco_tranf_GTA_type"/>
    <property type="match status" value="1"/>
</dbReference>
<dbReference type="InterPro" id="IPR001173">
    <property type="entry name" value="Glyco_trans_2-like"/>
</dbReference>
<dbReference type="PANTHER" id="PTHR43685">
    <property type="entry name" value="GLYCOSYLTRANSFERASE"/>
    <property type="match status" value="1"/>
</dbReference>
<sequence length="323" mass="37268">MVDLTVAICTYNGENRLPEVLNRLKNQSGTEDISWEIIVIDNNSSDRTAQVVQTYQSDWPQAYPIKYFFESQQGLSFARERAIKEASGTFIGFLDDDNWPTPNWVAAAYAFGKAHPKAGAYGSQIHAEFEVSPPENFKRISRFLAIGGGKEPVCYTSSEYKHSYKKVLPPGAGLVIRRQAWIDSVPEQLFFRGRLAKSIVTAEDIEALLHIRNAGWEIWYNPEMKIYHSIPKQRLEKEYLMKLLRSVGLSRHHTRMLGYPIWQRPFVFPVYFLNDIQKLIVHFLKYHNVWQTDVVAACERELLIGSIISPFYTYKIKLLKAKN</sequence>
<dbReference type="EMBL" id="JBHFNQ010000270">
    <property type="protein sequence ID" value="MFB2882317.1"/>
    <property type="molecule type" value="Genomic_DNA"/>
</dbReference>
<comment type="caution">
    <text evidence="2">The sequence shown here is derived from an EMBL/GenBank/DDBJ whole genome shotgun (WGS) entry which is preliminary data.</text>
</comment>
<dbReference type="Gene3D" id="3.90.550.10">
    <property type="entry name" value="Spore Coat Polysaccharide Biosynthesis Protein SpsA, Chain A"/>
    <property type="match status" value="1"/>
</dbReference>
<feature type="domain" description="Glycosyltransferase 2-like" evidence="1">
    <location>
        <begin position="5"/>
        <end position="139"/>
    </location>
</feature>
<dbReference type="InterPro" id="IPR050834">
    <property type="entry name" value="Glycosyltransf_2"/>
</dbReference>
<gene>
    <name evidence="2" type="primary">hpsE</name>
    <name evidence="2" type="ORF">ACE1CC_36180</name>
</gene>